<evidence type="ECO:0008006" key="4">
    <source>
        <dbReference type="Google" id="ProtNLM"/>
    </source>
</evidence>
<name>A0A9D7FD44_9RHOO</name>
<comment type="caution">
    <text evidence="2">The sequence shown here is derived from an EMBL/GenBank/DDBJ whole genome shotgun (WGS) entry which is preliminary data.</text>
</comment>
<feature type="transmembrane region" description="Helical" evidence="1">
    <location>
        <begin position="310"/>
        <end position="329"/>
    </location>
</feature>
<feature type="transmembrane region" description="Helical" evidence="1">
    <location>
        <begin position="341"/>
        <end position="362"/>
    </location>
</feature>
<organism evidence="2 3">
    <name type="scientific">Candidatus Propionivibrio dominans</name>
    <dbReference type="NCBI Taxonomy" id="2954373"/>
    <lineage>
        <taxon>Bacteria</taxon>
        <taxon>Pseudomonadati</taxon>
        <taxon>Pseudomonadota</taxon>
        <taxon>Betaproteobacteria</taxon>
        <taxon>Rhodocyclales</taxon>
        <taxon>Rhodocyclaceae</taxon>
        <taxon>Propionivibrio</taxon>
    </lineage>
</organism>
<keyword evidence="1" id="KW-0472">Membrane</keyword>
<keyword evidence="1" id="KW-0812">Transmembrane</keyword>
<feature type="transmembrane region" description="Helical" evidence="1">
    <location>
        <begin position="142"/>
        <end position="167"/>
    </location>
</feature>
<feature type="transmembrane region" description="Helical" evidence="1">
    <location>
        <begin position="116"/>
        <end position="136"/>
    </location>
</feature>
<accession>A0A9D7FD44</accession>
<feature type="transmembrane region" description="Helical" evidence="1">
    <location>
        <begin position="223"/>
        <end position="245"/>
    </location>
</feature>
<sequence length="409" mass="45336">MSEIVANQAERKNINVFFGLINLAVAFVVVSGLWFVFLHPNGVMALYTPMYGFSLLVAFVASIVLISKVTDFYPFAGPSLGTVSWGLVRTIAAVAIMLFLVYGFFWGFIGRFGITYFSPYSIIAAGGVGAEIFNARENASTAIVYLLTAFLWVALTWSAGFGQWPWVGVQRGPAALARIGIVGLLSTIAYVVLFHPHVCYLFFPAQTMAGVEPWWSKWAMTSSAYYNLGLLLSILMWVIVSDVLWEGYPWRIVDRKGQGNLWRGLFTLIGTFVLGILSFMALLAAMNIFWLEPFEGGQYTDAPYFRYLHAGEISTFVALAAFIVKTYFGNLVNGPNIWVRAALRTVAAAIGGTLFYLFYYSSLSTFLLGKVPGIAQPEDTPLVWTLLFLSVVLIQADFFAGWPLVRKEK</sequence>
<feature type="transmembrane region" description="Helical" evidence="1">
    <location>
        <begin position="265"/>
        <end position="290"/>
    </location>
</feature>
<keyword evidence="1" id="KW-1133">Transmembrane helix</keyword>
<feature type="transmembrane region" description="Helical" evidence="1">
    <location>
        <begin position="16"/>
        <end position="38"/>
    </location>
</feature>
<evidence type="ECO:0000313" key="2">
    <source>
        <dbReference type="EMBL" id="MBK7422616.1"/>
    </source>
</evidence>
<dbReference type="Proteomes" id="UP000886602">
    <property type="component" value="Unassembled WGS sequence"/>
</dbReference>
<proteinExistence type="predicted"/>
<reference evidence="2" key="1">
    <citation type="submission" date="2020-10" db="EMBL/GenBank/DDBJ databases">
        <title>Connecting structure to function with the recovery of over 1000 high-quality activated sludge metagenome-assembled genomes encoding full-length rRNA genes using long-read sequencing.</title>
        <authorList>
            <person name="Singleton C.M."/>
            <person name="Petriglieri F."/>
            <person name="Kristensen J.M."/>
            <person name="Kirkegaard R.H."/>
            <person name="Michaelsen T.Y."/>
            <person name="Andersen M.H."/>
            <person name="Karst S.M."/>
            <person name="Dueholm M.S."/>
            <person name="Nielsen P.H."/>
            <person name="Albertsen M."/>
        </authorList>
    </citation>
    <scope>NUCLEOTIDE SEQUENCE</scope>
    <source>
        <strain evidence="2">EsbW_18-Q3-R4-48_MAXAC.044</strain>
    </source>
</reference>
<feature type="transmembrane region" description="Helical" evidence="1">
    <location>
        <begin position="179"/>
        <end position="203"/>
    </location>
</feature>
<protein>
    <recommendedName>
        <fullName evidence="4">AAT family amino acid transporter</fullName>
    </recommendedName>
</protein>
<evidence type="ECO:0000256" key="1">
    <source>
        <dbReference type="SAM" id="Phobius"/>
    </source>
</evidence>
<feature type="transmembrane region" description="Helical" evidence="1">
    <location>
        <begin position="50"/>
        <end position="67"/>
    </location>
</feature>
<evidence type="ECO:0000313" key="3">
    <source>
        <dbReference type="Proteomes" id="UP000886602"/>
    </source>
</evidence>
<gene>
    <name evidence="2" type="ORF">IPJ48_05705</name>
</gene>
<dbReference type="AlphaFoldDB" id="A0A9D7FD44"/>
<feature type="transmembrane region" description="Helical" evidence="1">
    <location>
        <begin position="382"/>
        <end position="405"/>
    </location>
</feature>
<feature type="transmembrane region" description="Helical" evidence="1">
    <location>
        <begin position="87"/>
        <end position="109"/>
    </location>
</feature>
<dbReference type="EMBL" id="JADJNC010000008">
    <property type="protein sequence ID" value="MBK7422616.1"/>
    <property type="molecule type" value="Genomic_DNA"/>
</dbReference>